<gene>
    <name evidence="1" type="ORF">BIZ92_15110</name>
</gene>
<proteinExistence type="predicted"/>
<dbReference type="Proteomes" id="UP000187251">
    <property type="component" value="Unassembled WGS sequence"/>
</dbReference>
<sequence length="696" mass="75349">MTTSNNTTQAADKEIHEEFERRYAMDADDPASAIELGHFANGWRAAVSKLRAPITDLRPHLEWALRRIRTSLDTGDKYEAAQAALDAAVAAPVASAPVAGEPFMYGIMGPDGKAHFEEFCVSGDRSELQTEVVDHLNRDNPEGGTYSVVALFRDAAPQASPRDFAKLQSAYVGACDQIAKLLAEKQASAEPLVRYCPGCGSVGPVGDEYRDCCPDGGEARIIPAPLAEKCRDTFKIAVKALRADAAANEAMANQVPAVTEEYTLRAMARNYTDRHSWDKLDSKAITAAADEIERLRAELSQVRAPVADERAAFARSITGRDDLEPHQVQNVIDANGSRWATWRDRAALATVPLPNQPPIRLSAEVLEYLKEGIENATQCEEADIDHDFASELGRLMQGPLFGAPPASAPVDTPAPEHFKPPFDNCSFRMCDLPGQCRGEGKCHHPAIAPVAGEAKNYPGDNVAERLDKMADGQPPGSQAQSDLYAAATIWRKHIAHRAAPQASAVAGEAVTWEAVRQELAIFLMGATGRSSKEWHRPLDNASEGGALARMRACLAAPQASAENVRNAALEEAAKLMDQTLRSNGAALIRGLKRSQAHKDGGQQRAGDAALARLAEPHTGMRVDYQGLLRQAREGLHDSPGLAEMLRQLQGHLRELGQRWYAGDTAVVDELLQLYCVESNARAALSATQAEQGERDE</sequence>
<comment type="caution">
    <text evidence="1">The sequence shown here is derived from an EMBL/GenBank/DDBJ whole genome shotgun (WGS) entry which is preliminary data.</text>
</comment>
<evidence type="ECO:0000313" key="2">
    <source>
        <dbReference type="Proteomes" id="UP000187251"/>
    </source>
</evidence>
<reference evidence="1 2" key="1">
    <citation type="submission" date="2016-09" db="EMBL/GenBank/DDBJ databases">
        <title>Phylogenomics of Achromobacter.</title>
        <authorList>
            <person name="Jeukens J."/>
            <person name="Freschi L."/>
            <person name="Vincent A.T."/>
            <person name="Emond-Rheault J.-G."/>
            <person name="Kukavica-Ibrulj I."/>
            <person name="Charette S.J."/>
            <person name="Levesque R.C."/>
        </authorList>
    </citation>
    <scope>NUCLEOTIDE SEQUENCE [LARGE SCALE GENOMIC DNA]</scope>
    <source>
        <strain evidence="1 2">AUS488</strain>
    </source>
</reference>
<dbReference type="RefSeq" id="WP_076415442.1">
    <property type="nucleotide sequence ID" value="NZ_MJMN01000046.1"/>
</dbReference>
<organism evidence="1 2">
    <name type="scientific">Alcaligenes xylosoxydans xylosoxydans</name>
    <name type="common">Achromobacter xylosoxidans</name>
    <dbReference type="NCBI Taxonomy" id="85698"/>
    <lineage>
        <taxon>Bacteria</taxon>
        <taxon>Pseudomonadati</taxon>
        <taxon>Pseudomonadota</taxon>
        <taxon>Betaproteobacteria</taxon>
        <taxon>Burkholderiales</taxon>
        <taxon>Alcaligenaceae</taxon>
        <taxon>Achromobacter</taxon>
    </lineage>
</organism>
<protein>
    <submittedName>
        <fullName evidence="1">Uncharacterized protein</fullName>
    </submittedName>
</protein>
<dbReference type="EMBL" id="MJMN01000046">
    <property type="protein sequence ID" value="OMG79324.1"/>
    <property type="molecule type" value="Genomic_DNA"/>
</dbReference>
<dbReference type="AlphaFoldDB" id="A0A1R1JM95"/>
<accession>A0A1R1JM95</accession>
<evidence type="ECO:0000313" key="1">
    <source>
        <dbReference type="EMBL" id="OMG79324.1"/>
    </source>
</evidence>
<dbReference type="OrthoDB" id="8690429at2"/>
<name>A0A1R1JM95_ALCXX</name>